<name>A0ABP0MCP7_9DINO</name>
<evidence type="ECO:0000313" key="3">
    <source>
        <dbReference type="EMBL" id="CAK9048858.1"/>
    </source>
</evidence>
<evidence type="ECO:0000313" key="4">
    <source>
        <dbReference type="Proteomes" id="UP001642484"/>
    </source>
</evidence>
<keyword evidence="1" id="KW-0732">Signal</keyword>
<organism evidence="3 4">
    <name type="scientific">Durusdinium trenchii</name>
    <dbReference type="NCBI Taxonomy" id="1381693"/>
    <lineage>
        <taxon>Eukaryota</taxon>
        <taxon>Sar</taxon>
        <taxon>Alveolata</taxon>
        <taxon>Dinophyceae</taxon>
        <taxon>Suessiales</taxon>
        <taxon>Symbiodiniaceae</taxon>
        <taxon>Durusdinium</taxon>
    </lineage>
</organism>
<dbReference type="Gene3D" id="3.30.530.20">
    <property type="match status" value="1"/>
</dbReference>
<accession>A0ABP0MCP7</accession>
<dbReference type="PROSITE" id="PS50848">
    <property type="entry name" value="START"/>
    <property type="match status" value="1"/>
</dbReference>
<dbReference type="InterPro" id="IPR002913">
    <property type="entry name" value="START_lipid-bd_dom"/>
</dbReference>
<dbReference type="InterPro" id="IPR016040">
    <property type="entry name" value="NAD(P)-bd_dom"/>
</dbReference>
<evidence type="ECO:0000259" key="2">
    <source>
        <dbReference type="PROSITE" id="PS50848"/>
    </source>
</evidence>
<dbReference type="Gene3D" id="3.90.25.10">
    <property type="entry name" value="UDP-galactose 4-epimerase, domain 1"/>
    <property type="match status" value="1"/>
</dbReference>
<dbReference type="Pfam" id="PF16363">
    <property type="entry name" value="GDP_Man_Dehyd"/>
    <property type="match status" value="1"/>
</dbReference>
<dbReference type="InterPro" id="IPR036291">
    <property type="entry name" value="NAD(P)-bd_dom_sf"/>
</dbReference>
<gene>
    <name evidence="3" type="ORF">CCMP2556_LOCUS25115</name>
</gene>
<feature type="chain" id="PRO_5047160537" description="START domain-containing protein" evidence="1">
    <location>
        <begin position="20"/>
        <end position="622"/>
    </location>
</feature>
<keyword evidence="4" id="KW-1185">Reference proteome</keyword>
<evidence type="ECO:0000256" key="1">
    <source>
        <dbReference type="SAM" id="SignalP"/>
    </source>
</evidence>
<dbReference type="InterPro" id="IPR023393">
    <property type="entry name" value="START-like_dom_sf"/>
</dbReference>
<dbReference type="SUPFAM" id="SSF51735">
    <property type="entry name" value="NAD(P)-binding Rossmann-fold domains"/>
    <property type="match status" value="1"/>
</dbReference>
<reference evidence="3 4" key="1">
    <citation type="submission" date="2024-02" db="EMBL/GenBank/DDBJ databases">
        <authorList>
            <person name="Chen Y."/>
            <person name="Shah S."/>
            <person name="Dougan E. K."/>
            <person name="Thang M."/>
            <person name="Chan C."/>
        </authorList>
    </citation>
    <scope>NUCLEOTIDE SEQUENCE [LARGE SCALE GENOMIC DNA]</scope>
</reference>
<dbReference type="Proteomes" id="UP001642484">
    <property type="component" value="Unassembled WGS sequence"/>
</dbReference>
<dbReference type="SUPFAM" id="SSF55961">
    <property type="entry name" value="Bet v1-like"/>
    <property type="match status" value="1"/>
</dbReference>
<comment type="caution">
    <text evidence="3">The sequence shown here is derived from an EMBL/GenBank/DDBJ whole genome shotgun (WGS) entry which is preliminary data.</text>
</comment>
<sequence length="622" mass="68875">MLSIWRLSFLALLNSLVRSEPVVAVAHVVSRSPTFFEEWSPCHATRGHGKKALVTGITGMLGSHVAEALLEKGYEVAGVVRPRSNLRNVAAFQSKVTLVTAELTDPWRVLRLLESQRPDFIFHFAAQAFNSLSFEQPAETLHTNLMSTLHLLEAMRELKLKSTKIIIAGSSTVYGASTEAYDGPVPEEAPLQPVSPYGVSKAATEMLALSYVRAHGLHVVVPRFFIHLAPRGVESLALHDFARQVAMVERGLLSPPVLRHGDLSTRRDITDIVDSAPVVVCLGEVAPSGTVVNLGSNVSYSMQHLLHEMVRLSPSWGEGNGSHLGKLRLEQDVSRLRAYDERIVMANISKVQQLTGWVPRPNISLLLRMLLDYWRHETAFRFPARSFGAREAVRPAACPRTCSLFSVDLDVTGHQVQKVAVQCISCIVCLNDNATLRWERLATDEGVKSWVEFGLSNTASVTRLKLQVTVQATPRACFELLKDASRRPEFDLGCLEVSEMESCGENADLVRMVYSSQDAKKEELLVLRAHQEDEEHNVFIVCSRSVRCDLRPPKEGMYRGEVLPSGYLVTAVPDTNGKCSEITFLGQFSQSLFEKIQPHVVESVKRFKKILEKPGDGGSGGY</sequence>
<dbReference type="PANTHER" id="PTHR43000">
    <property type="entry name" value="DTDP-D-GLUCOSE 4,6-DEHYDRATASE-RELATED"/>
    <property type="match status" value="1"/>
</dbReference>
<proteinExistence type="predicted"/>
<protein>
    <recommendedName>
        <fullName evidence="2">START domain-containing protein</fullName>
    </recommendedName>
</protein>
<dbReference type="EMBL" id="CAXAMN010016669">
    <property type="protein sequence ID" value="CAK9048858.1"/>
    <property type="molecule type" value="Genomic_DNA"/>
</dbReference>
<feature type="domain" description="START" evidence="2">
    <location>
        <begin position="438"/>
        <end position="612"/>
    </location>
</feature>
<dbReference type="Pfam" id="PF01852">
    <property type="entry name" value="START"/>
    <property type="match status" value="1"/>
</dbReference>
<dbReference type="Gene3D" id="3.40.50.720">
    <property type="entry name" value="NAD(P)-binding Rossmann-like Domain"/>
    <property type="match status" value="1"/>
</dbReference>
<feature type="signal peptide" evidence="1">
    <location>
        <begin position="1"/>
        <end position="19"/>
    </location>
</feature>